<dbReference type="FunFam" id="3.30.2350.10:FF:000005">
    <property type="entry name" value="Pseudouridine synthase"/>
    <property type="match status" value="1"/>
</dbReference>
<comment type="function">
    <text evidence="5">Responsible for synthesis of pseudouridine from uracil.</text>
</comment>
<evidence type="ECO:0000256" key="2">
    <source>
        <dbReference type="ARBA" id="ARBA00010876"/>
    </source>
</evidence>
<dbReference type="RefSeq" id="WP_117327177.1">
    <property type="nucleotide sequence ID" value="NZ_QVTE01000036.1"/>
</dbReference>
<dbReference type="PANTHER" id="PTHR21600">
    <property type="entry name" value="MITOCHONDRIAL RNA PSEUDOURIDINE SYNTHASE"/>
    <property type="match status" value="1"/>
</dbReference>
<evidence type="ECO:0000313" key="8">
    <source>
        <dbReference type="Proteomes" id="UP000264541"/>
    </source>
</evidence>
<evidence type="ECO:0000256" key="3">
    <source>
        <dbReference type="ARBA" id="ARBA00023235"/>
    </source>
</evidence>
<evidence type="ECO:0000256" key="1">
    <source>
        <dbReference type="ARBA" id="ARBA00000073"/>
    </source>
</evidence>
<dbReference type="AlphaFoldDB" id="A0A372LLX6"/>
<dbReference type="InterPro" id="IPR020103">
    <property type="entry name" value="PsdUridine_synth_cat_dom_sf"/>
</dbReference>
<dbReference type="InterPro" id="IPR006145">
    <property type="entry name" value="PsdUridine_synth_RsuA/RluA"/>
</dbReference>
<dbReference type="EC" id="5.4.99.-" evidence="5"/>
<evidence type="ECO:0000256" key="5">
    <source>
        <dbReference type="RuleBase" id="RU362028"/>
    </source>
</evidence>
<dbReference type="GO" id="GO:0000455">
    <property type="term" value="P:enzyme-directed rRNA pseudouridine synthesis"/>
    <property type="evidence" value="ECO:0007669"/>
    <property type="project" value="TreeGrafter"/>
</dbReference>
<comment type="catalytic activity">
    <reaction evidence="1 5">
        <text>a uridine in RNA = a pseudouridine in RNA</text>
        <dbReference type="Rhea" id="RHEA:48348"/>
        <dbReference type="Rhea" id="RHEA-COMP:12068"/>
        <dbReference type="Rhea" id="RHEA-COMP:12069"/>
        <dbReference type="ChEBI" id="CHEBI:65314"/>
        <dbReference type="ChEBI" id="CHEBI:65315"/>
    </reaction>
</comment>
<dbReference type="PANTHER" id="PTHR21600:SF35">
    <property type="entry name" value="PSEUDOURIDINE SYNTHASE"/>
    <property type="match status" value="1"/>
</dbReference>
<keyword evidence="8" id="KW-1185">Reference proteome</keyword>
<feature type="domain" description="Pseudouridine synthase RsuA/RluA-like" evidence="6">
    <location>
        <begin position="97"/>
        <end position="246"/>
    </location>
</feature>
<feature type="active site" evidence="4">
    <location>
        <position position="143"/>
    </location>
</feature>
<comment type="caution">
    <text evidence="7">The sequence shown here is derived from an EMBL/GenBank/DDBJ whole genome shotgun (WGS) entry which is preliminary data.</text>
</comment>
<comment type="similarity">
    <text evidence="2 5">Belongs to the pseudouridine synthase RluA family.</text>
</comment>
<dbReference type="InterPro" id="IPR006224">
    <property type="entry name" value="PsdUridine_synth_RluA-like_CS"/>
</dbReference>
<dbReference type="GO" id="GO:0140098">
    <property type="term" value="F:catalytic activity, acting on RNA"/>
    <property type="evidence" value="ECO:0007669"/>
    <property type="project" value="UniProtKB-ARBA"/>
</dbReference>
<dbReference type="EMBL" id="QVTE01000036">
    <property type="protein sequence ID" value="RFU68010.1"/>
    <property type="molecule type" value="Genomic_DNA"/>
</dbReference>
<dbReference type="InterPro" id="IPR006225">
    <property type="entry name" value="PsdUridine_synth_RluC/D"/>
</dbReference>
<dbReference type="InterPro" id="IPR050188">
    <property type="entry name" value="RluA_PseudoU_synthase"/>
</dbReference>
<dbReference type="OrthoDB" id="9807829at2"/>
<sequence>MKGKHLQHSFQLEWTADAKYEGILLRSFLQENSVSRSALTDIKFKGGRIEVNEREVTVRHPIQAGDRIRLTFPPEQPSEGLIPQTIPLTIKYEDDYVLAVVKPPFMNTIPSREHPSESLANALAGYYLAKGLSSTVHIVTRLDRDTSGLLLIAKHRHIHHLLSEQQKKGLVQRRYEAIVHGNLEADKGIIEVPIGRKPTSIIEREVRMDGKYACTEFTVISRLESRTHIGLQLRTGRTHQIRVHMAYAGHPLCGDDLYGGSNEEIARQALHCCQLSFTHPITNDLITLTEPLPQDIRELLSKP</sequence>
<dbReference type="Proteomes" id="UP000264541">
    <property type="component" value="Unassembled WGS sequence"/>
</dbReference>
<proteinExistence type="inferred from homology"/>
<keyword evidence="3 5" id="KW-0413">Isomerase</keyword>
<organism evidence="7 8">
    <name type="scientific">Peribacillus saganii</name>
    <dbReference type="NCBI Taxonomy" id="2303992"/>
    <lineage>
        <taxon>Bacteria</taxon>
        <taxon>Bacillati</taxon>
        <taxon>Bacillota</taxon>
        <taxon>Bacilli</taxon>
        <taxon>Bacillales</taxon>
        <taxon>Bacillaceae</taxon>
        <taxon>Peribacillus</taxon>
    </lineage>
</organism>
<dbReference type="CDD" id="cd02869">
    <property type="entry name" value="PseudoU_synth_RluA_like"/>
    <property type="match status" value="1"/>
</dbReference>
<evidence type="ECO:0000256" key="4">
    <source>
        <dbReference type="PIRSR" id="PIRSR606225-1"/>
    </source>
</evidence>
<dbReference type="Gene3D" id="3.30.2350.10">
    <property type="entry name" value="Pseudouridine synthase"/>
    <property type="match status" value="1"/>
</dbReference>
<dbReference type="SUPFAM" id="SSF55120">
    <property type="entry name" value="Pseudouridine synthase"/>
    <property type="match status" value="1"/>
</dbReference>
<dbReference type="Pfam" id="PF00849">
    <property type="entry name" value="PseudoU_synth_2"/>
    <property type="match status" value="1"/>
</dbReference>
<evidence type="ECO:0000259" key="6">
    <source>
        <dbReference type="Pfam" id="PF00849"/>
    </source>
</evidence>
<dbReference type="NCBIfam" id="TIGR00005">
    <property type="entry name" value="rluA_subfam"/>
    <property type="match status" value="1"/>
</dbReference>
<dbReference type="PROSITE" id="PS01129">
    <property type="entry name" value="PSI_RLU"/>
    <property type="match status" value="1"/>
</dbReference>
<accession>A0A372LLX6</accession>
<dbReference type="GO" id="GO:0009982">
    <property type="term" value="F:pseudouridine synthase activity"/>
    <property type="evidence" value="ECO:0007669"/>
    <property type="project" value="InterPro"/>
</dbReference>
<gene>
    <name evidence="7" type="ORF">D0469_13015</name>
</gene>
<evidence type="ECO:0000313" key="7">
    <source>
        <dbReference type="EMBL" id="RFU68010.1"/>
    </source>
</evidence>
<dbReference type="GO" id="GO:0003723">
    <property type="term" value="F:RNA binding"/>
    <property type="evidence" value="ECO:0007669"/>
    <property type="project" value="InterPro"/>
</dbReference>
<protein>
    <recommendedName>
        <fullName evidence="5">Pseudouridine synthase</fullName>
        <ecNumber evidence="5">5.4.99.-</ecNumber>
    </recommendedName>
</protein>
<reference evidence="7 8" key="1">
    <citation type="submission" date="2018-08" db="EMBL/GenBank/DDBJ databases">
        <title>Bacillus chawlae sp. nov., Bacillus glennii sp. nov., and Bacillus saganii sp. nov. Isolated from the Vehicle Assembly Building at Kennedy Space Center where the Viking Spacecraft were Assembled.</title>
        <authorList>
            <person name="Seuylemezian A."/>
            <person name="Vaishampayan P."/>
        </authorList>
    </citation>
    <scope>NUCLEOTIDE SEQUENCE [LARGE SCALE GENOMIC DNA]</scope>
    <source>
        <strain evidence="7 8">V47-23a</strain>
    </source>
</reference>
<name>A0A372LLX6_9BACI</name>